<dbReference type="Pfam" id="PF08168">
    <property type="entry name" value="NOL11_N"/>
    <property type="match status" value="1"/>
</dbReference>
<dbReference type="GO" id="GO:0005730">
    <property type="term" value="C:nucleolus"/>
    <property type="evidence" value="ECO:0007669"/>
    <property type="project" value="UniProtKB-SubCell"/>
</dbReference>
<comment type="caution">
    <text evidence="9">The sequence shown here is derived from an EMBL/GenBank/DDBJ whole genome shotgun (WGS) entry which is preliminary data.</text>
</comment>
<organism evidence="9 10">
    <name type="scientific">Desmophyllum pertusum</name>
    <dbReference type="NCBI Taxonomy" id="174260"/>
    <lineage>
        <taxon>Eukaryota</taxon>
        <taxon>Metazoa</taxon>
        <taxon>Cnidaria</taxon>
        <taxon>Anthozoa</taxon>
        <taxon>Hexacorallia</taxon>
        <taxon>Scleractinia</taxon>
        <taxon>Caryophylliina</taxon>
        <taxon>Caryophylliidae</taxon>
        <taxon>Desmophyllum</taxon>
    </lineage>
</organism>
<evidence type="ECO:0000259" key="8">
    <source>
        <dbReference type="Pfam" id="PF20998"/>
    </source>
</evidence>
<sequence length="720" mass="81504">MADLREPFELCKVLQNSSLIGISKHTGSDNVLLTFSDRGVLVYNLQHQKLINSWSVEQRDEVTSAAVHNPIDNNFLMAVNKTEMFMWKETDPDFKSCQRIQSDKNIFSLHVWSNQQSDPLVVFEDGSSMFLADFLSTSESRKVKRRRSTRSSHDFSLVWSCVFHYQKQPYSGTIRMHVPEKNKYTLNVTNHGTSDHVNPKSKTMEFELTPPTEDAELLCCCVNEEGHQITSYWSNGALCITELETALQLGTNENMLALSCRTIHRLQPLHSEGNKDKGSVALTAIYTDHVCLCGSSEIDGKLKDVIMVWNIKYGTLQSWQTLDKITEKQSSILSHVRSNGACCVCCIPGFICVGFRRCVAACQFSIDTCSLASALGQLDSTAKFLRDDSFTPELLVTPKLARPGEALQGWSELIVKEDQVEKEVLQKLTDPSKTPTLDKFATELKKYMTLKLSKQDDKAKSGKAGTVPFHGKFGKKTEVLSQHFITSVLSRCTNEKKFWARKSVSELVKTKCVPSSCSKELLDCVVEKNDLELLKECIKNIKGISEDTVVLCVRHILRLDDATLPKGSKKSVTEELQLDDDFSQMPLDKTRAKYLCSVLSYPVNDIFLQASLKKLSFEDVILLLKFLMYLMHRGLTGFDDEVDCSTLKFPQVLDWTGLVLNAHYTQWCSCLKPTNYWSAVTNLWLNRSALAINYVLWKVSWSILRKESLYPKQRKLDLTA</sequence>
<keyword evidence="5" id="KW-0804">Transcription</keyword>
<dbReference type="InterPro" id="IPR036322">
    <property type="entry name" value="WD40_repeat_dom_sf"/>
</dbReference>
<dbReference type="InterPro" id="IPR012584">
    <property type="entry name" value="NOL11_N"/>
</dbReference>
<evidence type="ECO:0000256" key="3">
    <source>
        <dbReference type="ARBA" id="ARBA00023015"/>
    </source>
</evidence>
<evidence type="ECO:0000256" key="2">
    <source>
        <dbReference type="ARBA" id="ARBA00022552"/>
    </source>
</evidence>
<dbReference type="PANTHER" id="PTHR15633:SF2">
    <property type="entry name" value="NUCLEOLAR PROTEIN 11"/>
    <property type="match status" value="1"/>
</dbReference>
<accession>A0A9W9ZJ39</accession>
<gene>
    <name evidence="9" type="primary">NOL11</name>
    <name evidence="9" type="ORF">OS493_033949</name>
</gene>
<dbReference type="GO" id="GO:0003723">
    <property type="term" value="F:RNA binding"/>
    <property type="evidence" value="ECO:0007669"/>
    <property type="project" value="TreeGrafter"/>
</dbReference>
<keyword evidence="4" id="KW-0010">Activator</keyword>
<dbReference type="EMBL" id="MU825919">
    <property type="protein sequence ID" value="KAJ7382592.1"/>
    <property type="molecule type" value="Genomic_DNA"/>
</dbReference>
<evidence type="ECO:0000256" key="5">
    <source>
        <dbReference type="ARBA" id="ARBA00023163"/>
    </source>
</evidence>
<evidence type="ECO:0000259" key="7">
    <source>
        <dbReference type="Pfam" id="PF08168"/>
    </source>
</evidence>
<protein>
    <submittedName>
        <fullName evidence="9">Nucleolar protein 11</fullName>
    </submittedName>
</protein>
<keyword evidence="6" id="KW-0539">Nucleus</keyword>
<dbReference type="SUPFAM" id="SSF50978">
    <property type="entry name" value="WD40 repeat-like"/>
    <property type="match status" value="1"/>
</dbReference>
<keyword evidence="10" id="KW-1185">Reference proteome</keyword>
<dbReference type="GO" id="GO:0030490">
    <property type="term" value="P:maturation of SSU-rRNA"/>
    <property type="evidence" value="ECO:0007669"/>
    <property type="project" value="InterPro"/>
</dbReference>
<keyword evidence="3" id="KW-0805">Transcription regulation</keyword>
<dbReference type="InterPro" id="IPR048897">
    <property type="entry name" value="Nol11_C"/>
</dbReference>
<dbReference type="Proteomes" id="UP001163046">
    <property type="component" value="Unassembled WGS sequence"/>
</dbReference>
<keyword evidence="2" id="KW-0698">rRNA processing</keyword>
<evidence type="ECO:0000256" key="1">
    <source>
        <dbReference type="ARBA" id="ARBA00004604"/>
    </source>
</evidence>
<dbReference type="AlphaFoldDB" id="A0A9W9ZJ39"/>
<evidence type="ECO:0000313" key="9">
    <source>
        <dbReference type="EMBL" id="KAJ7382592.1"/>
    </source>
</evidence>
<reference evidence="9" key="1">
    <citation type="submission" date="2023-01" db="EMBL/GenBank/DDBJ databases">
        <title>Genome assembly of the deep-sea coral Lophelia pertusa.</title>
        <authorList>
            <person name="Herrera S."/>
            <person name="Cordes E."/>
        </authorList>
    </citation>
    <scope>NUCLEOTIDE SEQUENCE</scope>
    <source>
        <strain evidence="9">USNM1676648</strain>
        <tissue evidence="9">Polyp</tissue>
    </source>
</reference>
<feature type="domain" description="Nucleolar protein 11 C-terminal" evidence="8">
    <location>
        <begin position="499"/>
        <end position="665"/>
    </location>
</feature>
<dbReference type="OrthoDB" id="6502630at2759"/>
<evidence type="ECO:0000256" key="6">
    <source>
        <dbReference type="ARBA" id="ARBA00023242"/>
    </source>
</evidence>
<proteinExistence type="predicted"/>
<evidence type="ECO:0000256" key="4">
    <source>
        <dbReference type="ARBA" id="ARBA00023159"/>
    </source>
</evidence>
<comment type="subcellular location">
    <subcellularLocation>
        <location evidence="1">Nucleus</location>
        <location evidence="1">Nucleolus</location>
    </subcellularLocation>
</comment>
<dbReference type="Pfam" id="PF20998">
    <property type="entry name" value="Nol11_C"/>
    <property type="match status" value="1"/>
</dbReference>
<dbReference type="PANTHER" id="PTHR15633">
    <property type="entry name" value="NUCLEOLAR PROTEIN 11"/>
    <property type="match status" value="1"/>
</dbReference>
<name>A0A9W9ZJ39_9CNID</name>
<feature type="domain" description="Nucleolar protein 11 N-terminal" evidence="7">
    <location>
        <begin position="1"/>
        <end position="329"/>
    </location>
</feature>
<dbReference type="InterPro" id="IPR042859">
    <property type="entry name" value="NOL11"/>
</dbReference>
<evidence type="ECO:0000313" key="10">
    <source>
        <dbReference type="Proteomes" id="UP001163046"/>
    </source>
</evidence>